<dbReference type="EMBL" id="JAGKQM010000015">
    <property type="protein sequence ID" value="KAH0877536.1"/>
    <property type="molecule type" value="Genomic_DNA"/>
</dbReference>
<protein>
    <recommendedName>
        <fullName evidence="7">Protein DETOXIFICATION</fullName>
    </recommendedName>
    <alternativeName>
        <fullName evidence="7">Multidrug and toxic compound extrusion protein</fullName>
    </alternativeName>
</protein>
<feature type="transmembrane region" description="Helical" evidence="7">
    <location>
        <begin position="448"/>
        <end position="469"/>
    </location>
</feature>
<keyword evidence="3" id="KW-0813">Transport</keyword>
<evidence type="ECO:0000256" key="7">
    <source>
        <dbReference type="RuleBase" id="RU004914"/>
    </source>
</evidence>
<reference evidence="8 9" key="1">
    <citation type="submission" date="2021-05" db="EMBL/GenBank/DDBJ databases">
        <title>Genome Assembly of Synthetic Allotetraploid Brassica napus Reveals Homoeologous Exchanges between Subgenomes.</title>
        <authorList>
            <person name="Davis J.T."/>
        </authorList>
    </citation>
    <scope>NUCLEOTIDE SEQUENCE [LARGE SCALE GENOMIC DNA]</scope>
    <source>
        <strain evidence="9">cv. Da-Ae</strain>
        <tissue evidence="8">Seedling</tissue>
    </source>
</reference>
<name>A0ABQ7ZBT8_BRANA</name>
<comment type="similarity">
    <text evidence="2 7">Belongs to the multi antimicrobial extrusion (MATE) (TC 2.A.66.1) family.</text>
</comment>
<organism evidence="8 9">
    <name type="scientific">Brassica napus</name>
    <name type="common">Rape</name>
    <dbReference type="NCBI Taxonomy" id="3708"/>
    <lineage>
        <taxon>Eukaryota</taxon>
        <taxon>Viridiplantae</taxon>
        <taxon>Streptophyta</taxon>
        <taxon>Embryophyta</taxon>
        <taxon>Tracheophyta</taxon>
        <taxon>Spermatophyta</taxon>
        <taxon>Magnoliopsida</taxon>
        <taxon>eudicotyledons</taxon>
        <taxon>Gunneridae</taxon>
        <taxon>Pentapetalae</taxon>
        <taxon>rosids</taxon>
        <taxon>malvids</taxon>
        <taxon>Brassicales</taxon>
        <taxon>Brassicaceae</taxon>
        <taxon>Brassiceae</taxon>
        <taxon>Brassica</taxon>
    </lineage>
</organism>
<feature type="transmembrane region" description="Helical" evidence="7">
    <location>
        <begin position="39"/>
        <end position="64"/>
    </location>
</feature>
<evidence type="ECO:0000313" key="8">
    <source>
        <dbReference type="EMBL" id="KAH0877536.1"/>
    </source>
</evidence>
<keyword evidence="4 7" id="KW-0812">Transmembrane</keyword>
<keyword evidence="9" id="KW-1185">Reference proteome</keyword>
<dbReference type="NCBIfam" id="TIGR00797">
    <property type="entry name" value="matE"/>
    <property type="match status" value="1"/>
</dbReference>
<dbReference type="InterPro" id="IPR002528">
    <property type="entry name" value="MATE_fam"/>
</dbReference>
<feature type="transmembrane region" description="Helical" evidence="7">
    <location>
        <begin position="297"/>
        <end position="316"/>
    </location>
</feature>
<keyword evidence="6 7" id="KW-0472">Membrane</keyword>
<comment type="caution">
    <text evidence="8">The sequence shown here is derived from an EMBL/GenBank/DDBJ whole genome shotgun (WGS) entry which is preliminary data.</text>
</comment>
<feature type="transmembrane region" description="Helical" evidence="7">
    <location>
        <begin position="214"/>
        <end position="239"/>
    </location>
</feature>
<feature type="transmembrane region" description="Helical" evidence="7">
    <location>
        <begin position="118"/>
        <end position="138"/>
    </location>
</feature>
<proteinExistence type="inferred from homology"/>
<evidence type="ECO:0000256" key="1">
    <source>
        <dbReference type="ARBA" id="ARBA00004141"/>
    </source>
</evidence>
<evidence type="ECO:0000256" key="2">
    <source>
        <dbReference type="ARBA" id="ARBA00010199"/>
    </source>
</evidence>
<keyword evidence="5 7" id="KW-1133">Transmembrane helix</keyword>
<evidence type="ECO:0000256" key="5">
    <source>
        <dbReference type="ARBA" id="ARBA00022989"/>
    </source>
</evidence>
<feature type="transmembrane region" description="Helical" evidence="7">
    <location>
        <begin position="70"/>
        <end position="97"/>
    </location>
</feature>
<comment type="subcellular location">
    <subcellularLocation>
        <location evidence="1">Membrane</location>
        <topology evidence="1">Multi-pass membrane protein</topology>
    </subcellularLocation>
</comment>
<gene>
    <name evidence="8" type="ORF">HID58_064930</name>
</gene>
<feature type="transmembrane region" description="Helical" evidence="7">
    <location>
        <begin position="188"/>
        <end position="208"/>
    </location>
</feature>
<dbReference type="CDD" id="cd13132">
    <property type="entry name" value="MATE_eukaryotic"/>
    <property type="match status" value="1"/>
</dbReference>
<dbReference type="Pfam" id="PF01554">
    <property type="entry name" value="MatE"/>
    <property type="match status" value="2"/>
</dbReference>
<dbReference type="PANTHER" id="PTHR11206">
    <property type="entry name" value="MULTIDRUG RESISTANCE PROTEIN"/>
    <property type="match status" value="1"/>
</dbReference>
<dbReference type="Proteomes" id="UP000824890">
    <property type="component" value="Unassembled WGS sequence"/>
</dbReference>
<accession>A0ABQ7ZBT8</accession>
<dbReference type="InterPro" id="IPR045069">
    <property type="entry name" value="MATE_euk"/>
</dbReference>
<feature type="transmembrane region" description="Helical" evidence="7">
    <location>
        <begin position="337"/>
        <end position="361"/>
    </location>
</feature>
<sequence length="514" mass="55911">MVDAESSAKDILLLPVDRVQVVTWRNLRDGSFTEELKRLISFATPMAAVVIAQFSLQIISMVMVGHLGNLALASASLASSFCNVTGFSFIIGLSCALDTLSGQAYGAKLYRKLGVQTYTAMFCLTLVCFPISIVWFNMGKLLVFLGQDHSIAHEAGRYAAWLIPGLFSYAVLQPLTRYFQNQSMIRPLLITSSFVFCLHVPLCWLLVYKSGLGFLGGALAMGLSNWLYAILLGSIMYFSSSCFETRAPLTMEIFNGVGEFFSYALPSAAMVCLEWWSYELIILLSGLLPNPELETSVLSVCLQTVATIYSIPLAISAAASTRISNELGAGNSRAAHIVVYAAMSLAVVESLVVSMSLLVGRNVFGYVFSSDKETVDYVAKMALLVSISIILDGSQGVLSGPIPLLFYFLNLQSEVHPKVILFSATPNSGFKWLAGIARGCGWQHIGAYINLGSFYLWGIPFAATLAFWVHLKGVGLWVGIQAGAVLQTFLLALVTGCTNWEHQAFEARKRMALA</sequence>
<evidence type="ECO:0000256" key="6">
    <source>
        <dbReference type="ARBA" id="ARBA00023136"/>
    </source>
</evidence>
<feature type="transmembrane region" description="Helical" evidence="7">
    <location>
        <begin position="158"/>
        <end position="176"/>
    </location>
</feature>
<feature type="transmembrane region" description="Helical" evidence="7">
    <location>
        <begin position="475"/>
        <end position="500"/>
    </location>
</feature>
<evidence type="ECO:0000313" key="9">
    <source>
        <dbReference type="Proteomes" id="UP000824890"/>
    </source>
</evidence>
<feature type="transmembrane region" description="Helical" evidence="7">
    <location>
        <begin position="381"/>
        <end position="409"/>
    </location>
</feature>
<evidence type="ECO:0000256" key="4">
    <source>
        <dbReference type="ARBA" id="ARBA00022692"/>
    </source>
</evidence>
<feature type="transmembrane region" description="Helical" evidence="7">
    <location>
        <begin position="260"/>
        <end position="277"/>
    </location>
</feature>
<evidence type="ECO:0000256" key="3">
    <source>
        <dbReference type="ARBA" id="ARBA00022448"/>
    </source>
</evidence>